<dbReference type="VEuPathDB" id="TriTrypDB:TcIL3000_0_54400"/>
<reference evidence="1 2" key="2">
    <citation type="journal article" date="2012" name="Proc. Natl. Acad. Sci. U.S.A.">
        <title>Antigenic diversity is generated by distinct evolutionary mechanisms in African trypanosome species.</title>
        <authorList>
            <person name="Jackson A.P."/>
            <person name="Berry A."/>
            <person name="Aslett M."/>
            <person name="Allison H.C."/>
            <person name="Burton P."/>
            <person name="Vavrova-Anderson J."/>
            <person name="Brown R."/>
            <person name="Browne H."/>
            <person name="Corton N."/>
            <person name="Hauser H."/>
            <person name="Gamble J."/>
            <person name="Gilderthorp R."/>
            <person name="Marcello L."/>
            <person name="McQuillan J."/>
            <person name="Otto T.D."/>
            <person name="Quail M.A."/>
            <person name="Sanders M.J."/>
            <person name="van Tonder A."/>
            <person name="Ginger M.L."/>
            <person name="Field M.C."/>
            <person name="Barry J.D."/>
            <person name="Hertz-Fowler C."/>
            <person name="Berriman M."/>
        </authorList>
    </citation>
    <scope>NUCLEOTIDE SEQUENCE [LARGE SCALE GENOMIC DNA]</scope>
    <source>
        <strain evidence="1 2">IL3000</strain>
    </source>
</reference>
<proteinExistence type="predicted"/>
<evidence type="ECO:0000313" key="2">
    <source>
        <dbReference type="Proteomes" id="UP000000702"/>
    </source>
</evidence>
<sequence length="151" mass="17721">MYGTLKNQENDLNRVARLDTALEAVRNGVRLYRPNGEFLHILGEINDIRGCSGRNANEIYTAYHQRVGRRGIPGEQRLRHLLQELYTRFEKPMEYRTQETMSWSSPAAPQPLGHPCHYYPKCLWMMRGAQLWSKTKTSLTTWRTRRTRAGR</sequence>
<accession>F9WC74</accession>
<comment type="caution">
    <text evidence="1">The sequence shown here is derived from an EMBL/GenBank/DDBJ whole genome shotgun (WGS) entry which is preliminary data.</text>
</comment>
<protein>
    <submittedName>
        <fullName evidence="1">WGS project CAEQ00000000 data, annotated contig 2193</fullName>
    </submittedName>
</protein>
<dbReference type="Proteomes" id="UP000000702">
    <property type="component" value="Unassembled WGS sequence"/>
</dbReference>
<gene>
    <name evidence="1" type="ORF">TCIL3000_0_54400</name>
</gene>
<dbReference type="EMBL" id="CAEQ01001678">
    <property type="protein sequence ID" value="CCD14866.1"/>
    <property type="molecule type" value="Genomic_DNA"/>
</dbReference>
<evidence type="ECO:0000313" key="1">
    <source>
        <dbReference type="EMBL" id="CCD14866.1"/>
    </source>
</evidence>
<name>F9WC74_TRYCI</name>
<keyword evidence="2" id="KW-1185">Reference proteome</keyword>
<dbReference type="AlphaFoldDB" id="F9WC74"/>
<reference evidence="2" key="1">
    <citation type="submission" date="2011-07" db="EMBL/GenBank/DDBJ databases">
        <title>Divergent evolution of antigenic variation in African trypanosomes.</title>
        <authorList>
            <person name="Jackson A.P."/>
            <person name="Berry A."/>
            <person name="Allison H.C."/>
            <person name="Burton P."/>
            <person name="Anderson J."/>
            <person name="Aslett M."/>
            <person name="Brown R."/>
            <person name="Corton N."/>
            <person name="Harris D."/>
            <person name="Hauser H."/>
            <person name="Gamble J."/>
            <person name="Gilderthorp R."/>
            <person name="McQuillan J."/>
            <person name="Quail M.A."/>
            <person name="Sanders M."/>
            <person name="Van Tonder A."/>
            <person name="Ginger M.L."/>
            <person name="Donelson J.E."/>
            <person name="Field M.C."/>
            <person name="Barry J.D."/>
            <person name="Berriman M."/>
            <person name="Hertz-Fowler C."/>
        </authorList>
    </citation>
    <scope>NUCLEOTIDE SEQUENCE [LARGE SCALE GENOMIC DNA]</scope>
    <source>
        <strain evidence="2">IL3000</strain>
    </source>
</reference>
<organism evidence="1 2">
    <name type="scientific">Trypanosoma congolense (strain IL3000)</name>
    <dbReference type="NCBI Taxonomy" id="1068625"/>
    <lineage>
        <taxon>Eukaryota</taxon>
        <taxon>Discoba</taxon>
        <taxon>Euglenozoa</taxon>
        <taxon>Kinetoplastea</taxon>
        <taxon>Metakinetoplastina</taxon>
        <taxon>Trypanosomatida</taxon>
        <taxon>Trypanosomatidae</taxon>
        <taxon>Trypanosoma</taxon>
        <taxon>Nannomonas</taxon>
    </lineage>
</organism>